<sequence length="163" mass="19174">MKMKRAVGYCTNPICDEHARPMFLLNPKEKFQCGHCQWVGKIEHERGYAENTQPIFKEVRVRFAYSRLRDCYAETAIVRDESLWGRNNVYHYTSPMLRTEKHALKVAEQILATLSQMSELPNGNELPNFFENHLNWDADLETFKQECETWGESLRDTPLTRSE</sequence>
<dbReference type="EMBL" id="LAZR01029772">
    <property type="protein sequence ID" value="KKL58573.1"/>
    <property type="molecule type" value="Genomic_DNA"/>
</dbReference>
<dbReference type="AlphaFoldDB" id="A0A0F9DA66"/>
<gene>
    <name evidence="1" type="ORF">LCGC14_2224010</name>
</gene>
<accession>A0A0F9DA66</accession>
<protein>
    <submittedName>
        <fullName evidence="1">Uncharacterized protein</fullName>
    </submittedName>
</protein>
<evidence type="ECO:0000313" key="1">
    <source>
        <dbReference type="EMBL" id="KKL58573.1"/>
    </source>
</evidence>
<organism evidence="1">
    <name type="scientific">marine sediment metagenome</name>
    <dbReference type="NCBI Taxonomy" id="412755"/>
    <lineage>
        <taxon>unclassified sequences</taxon>
        <taxon>metagenomes</taxon>
        <taxon>ecological metagenomes</taxon>
    </lineage>
</organism>
<comment type="caution">
    <text evidence="1">The sequence shown here is derived from an EMBL/GenBank/DDBJ whole genome shotgun (WGS) entry which is preliminary data.</text>
</comment>
<reference evidence="1" key="1">
    <citation type="journal article" date="2015" name="Nature">
        <title>Complex archaea that bridge the gap between prokaryotes and eukaryotes.</title>
        <authorList>
            <person name="Spang A."/>
            <person name="Saw J.H."/>
            <person name="Jorgensen S.L."/>
            <person name="Zaremba-Niedzwiedzka K."/>
            <person name="Martijn J."/>
            <person name="Lind A.E."/>
            <person name="van Eijk R."/>
            <person name="Schleper C."/>
            <person name="Guy L."/>
            <person name="Ettema T.J."/>
        </authorList>
    </citation>
    <scope>NUCLEOTIDE SEQUENCE</scope>
</reference>
<name>A0A0F9DA66_9ZZZZ</name>
<proteinExistence type="predicted"/>